<dbReference type="AlphaFoldDB" id="A0A1F6Y599"/>
<accession>A0A1F6Y599</accession>
<evidence type="ECO:0000313" key="1">
    <source>
        <dbReference type="EMBL" id="OGJ01538.1"/>
    </source>
</evidence>
<evidence type="ECO:0000313" key="2">
    <source>
        <dbReference type="Proteomes" id="UP000177693"/>
    </source>
</evidence>
<comment type="caution">
    <text evidence="1">The sequence shown here is derived from an EMBL/GenBank/DDBJ whole genome shotgun (WGS) entry which is preliminary data.</text>
</comment>
<dbReference type="Proteomes" id="UP000177693">
    <property type="component" value="Unassembled WGS sequence"/>
</dbReference>
<name>A0A1F6Y599_9BACT</name>
<protein>
    <recommendedName>
        <fullName evidence="3">DUF4258 domain-containing protein</fullName>
    </recommendedName>
</protein>
<reference evidence="1 2" key="1">
    <citation type="journal article" date="2016" name="Nat. Commun.">
        <title>Thousands of microbial genomes shed light on interconnected biogeochemical processes in an aquifer system.</title>
        <authorList>
            <person name="Anantharaman K."/>
            <person name="Brown C.T."/>
            <person name="Hug L.A."/>
            <person name="Sharon I."/>
            <person name="Castelle C.J."/>
            <person name="Probst A.J."/>
            <person name="Thomas B.C."/>
            <person name="Singh A."/>
            <person name="Wilkins M.J."/>
            <person name="Karaoz U."/>
            <person name="Brodie E.L."/>
            <person name="Williams K.H."/>
            <person name="Hubbard S.S."/>
            <person name="Banfield J.F."/>
        </authorList>
    </citation>
    <scope>NUCLEOTIDE SEQUENCE [LARGE SCALE GENOMIC DNA]</scope>
</reference>
<organism evidence="1 2">
    <name type="scientific">Candidatus Nomurabacteria bacterium RIFCSPLOWO2_02_FULL_40_67</name>
    <dbReference type="NCBI Taxonomy" id="1801787"/>
    <lineage>
        <taxon>Bacteria</taxon>
        <taxon>Candidatus Nomuraibacteriota</taxon>
    </lineage>
</organism>
<dbReference type="EMBL" id="MFVL01000016">
    <property type="protein sequence ID" value="OGJ01538.1"/>
    <property type="molecule type" value="Genomic_DNA"/>
</dbReference>
<sequence length="84" mass="10055">MIIFTKHAQDKFTILRKHKFIISKEKVLETLNNPDLIDYSRLPLLIAQRKFDTMYVLRVVYKDEGMNMKVITFYPGRSKKYGKK</sequence>
<proteinExistence type="predicted"/>
<evidence type="ECO:0008006" key="3">
    <source>
        <dbReference type="Google" id="ProtNLM"/>
    </source>
</evidence>
<gene>
    <name evidence="1" type="ORF">A3I23_00930</name>
</gene>